<name>A0AAI8Z105_9PEZI</name>
<evidence type="ECO:0008006" key="4">
    <source>
        <dbReference type="Google" id="ProtNLM"/>
    </source>
</evidence>
<dbReference type="PANTHER" id="PTHR38703">
    <property type="entry name" value="CHROMOSOME 8, WHOLE GENOME SHOTGUN SEQUENCE"/>
    <property type="match status" value="1"/>
</dbReference>
<reference evidence="2" key="1">
    <citation type="submission" date="2023-11" db="EMBL/GenBank/DDBJ databases">
        <authorList>
            <person name="Alioto T."/>
            <person name="Alioto T."/>
            <person name="Gomez Garrido J."/>
        </authorList>
    </citation>
    <scope>NUCLEOTIDE SEQUENCE</scope>
</reference>
<dbReference type="Proteomes" id="UP001296104">
    <property type="component" value="Unassembled WGS sequence"/>
</dbReference>
<sequence length="214" mass="24135">MEQAKAAVADFMAKAGHHDTTVYERVAPAIYHETITREDHEDTQTVYDREIHQDHYHFTLQPVEDEEVTEDKVEFNMLPVDQKVFAHGDPSDVENAISQEAAKFTTEIVRVDGNKTSSTSPPIVGEHFHHHVHETIQPIINKRTLEPHVIHTTIPIREVHHNQSIFHATSSLPQLSMADFKRQGGALNGREERIDSFEGEPRSVGKAIGGTPDK</sequence>
<organism evidence="2 3">
    <name type="scientific">Lecanosticta acicola</name>
    <dbReference type="NCBI Taxonomy" id="111012"/>
    <lineage>
        <taxon>Eukaryota</taxon>
        <taxon>Fungi</taxon>
        <taxon>Dikarya</taxon>
        <taxon>Ascomycota</taxon>
        <taxon>Pezizomycotina</taxon>
        <taxon>Dothideomycetes</taxon>
        <taxon>Dothideomycetidae</taxon>
        <taxon>Mycosphaerellales</taxon>
        <taxon>Mycosphaerellaceae</taxon>
        <taxon>Lecanosticta</taxon>
    </lineage>
</organism>
<accession>A0AAI8Z105</accession>
<comment type="caution">
    <text evidence="2">The sequence shown here is derived from an EMBL/GenBank/DDBJ whole genome shotgun (WGS) entry which is preliminary data.</text>
</comment>
<evidence type="ECO:0000256" key="1">
    <source>
        <dbReference type="SAM" id="MobiDB-lite"/>
    </source>
</evidence>
<dbReference type="PANTHER" id="PTHR38703:SF1">
    <property type="entry name" value="ALLERGEN"/>
    <property type="match status" value="1"/>
</dbReference>
<evidence type="ECO:0000313" key="2">
    <source>
        <dbReference type="EMBL" id="CAK4030453.1"/>
    </source>
</evidence>
<gene>
    <name evidence="2" type="ORF">LECACI_7A005611</name>
</gene>
<dbReference type="AlphaFoldDB" id="A0AAI8Z105"/>
<keyword evidence="3" id="KW-1185">Reference proteome</keyword>
<dbReference type="EMBL" id="CAVMBE010000036">
    <property type="protein sequence ID" value="CAK4030453.1"/>
    <property type="molecule type" value="Genomic_DNA"/>
</dbReference>
<feature type="region of interest" description="Disordered" evidence="1">
    <location>
        <begin position="183"/>
        <end position="214"/>
    </location>
</feature>
<feature type="compositionally biased region" description="Basic and acidic residues" evidence="1">
    <location>
        <begin position="189"/>
        <end position="203"/>
    </location>
</feature>
<protein>
    <recommendedName>
        <fullName evidence="4">Allergen</fullName>
    </recommendedName>
</protein>
<evidence type="ECO:0000313" key="3">
    <source>
        <dbReference type="Proteomes" id="UP001296104"/>
    </source>
</evidence>
<proteinExistence type="predicted"/>